<evidence type="ECO:0000256" key="6">
    <source>
        <dbReference type="SAM" id="MobiDB-lite"/>
    </source>
</evidence>
<dbReference type="OrthoDB" id="532500at2759"/>
<evidence type="ECO:0000256" key="2">
    <source>
        <dbReference type="ARBA" id="ARBA00009430"/>
    </source>
</evidence>
<reference evidence="7" key="1">
    <citation type="submission" date="2021-06" db="EMBL/GenBank/DDBJ databases">
        <authorList>
            <person name="Kallberg Y."/>
            <person name="Tangrot J."/>
            <person name="Rosling A."/>
        </authorList>
    </citation>
    <scope>NUCLEOTIDE SEQUENCE</scope>
    <source>
        <strain evidence="7">IA702</strain>
    </source>
</reference>
<protein>
    <submittedName>
        <fullName evidence="7">827_t:CDS:1</fullName>
    </submittedName>
</protein>
<comment type="subcellular location">
    <subcellularLocation>
        <location evidence="1">Nucleus</location>
        <location evidence="1">Nucleolus</location>
    </subcellularLocation>
</comment>
<dbReference type="Pfam" id="PF06870">
    <property type="entry name" value="RNA_pol_I_A49"/>
    <property type="match status" value="1"/>
</dbReference>
<feature type="compositionally biased region" description="Basic and acidic residues" evidence="6">
    <location>
        <begin position="53"/>
        <end position="75"/>
    </location>
</feature>
<organism evidence="7 8">
    <name type="scientific">Paraglomus occultum</name>
    <dbReference type="NCBI Taxonomy" id="144539"/>
    <lineage>
        <taxon>Eukaryota</taxon>
        <taxon>Fungi</taxon>
        <taxon>Fungi incertae sedis</taxon>
        <taxon>Mucoromycota</taxon>
        <taxon>Glomeromycotina</taxon>
        <taxon>Glomeromycetes</taxon>
        <taxon>Paraglomerales</taxon>
        <taxon>Paraglomeraceae</taxon>
        <taxon>Paraglomus</taxon>
    </lineage>
</organism>
<evidence type="ECO:0000313" key="7">
    <source>
        <dbReference type="EMBL" id="CAG8567510.1"/>
    </source>
</evidence>
<proteinExistence type="inferred from homology"/>
<feature type="region of interest" description="Disordered" evidence="6">
    <location>
        <begin position="45"/>
        <end position="79"/>
    </location>
</feature>
<keyword evidence="4" id="KW-0804">Transcription</keyword>
<comment type="similarity">
    <text evidence="2">Belongs to the eukaryotic RPA49/POLR1E RNA polymerase subunit family.</text>
</comment>
<dbReference type="GO" id="GO:0000428">
    <property type="term" value="C:DNA-directed RNA polymerase complex"/>
    <property type="evidence" value="ECO:0007669"/>
    <property type="project" value="UniProtKB-KW"/>
</dbReference>
<dbReference type="GO" id="GO:0005730">
    <property type="term" value="C:nucleolus"/>
    <property type="evidence" value="ECO:0007669"/>
    <property type="project" value="UniProtKB-SubCell"/>
</dbReference>
<dbReference type="GO" id="GO:0006351">
    <property type="term" value="P:DNA-templated transcription"/>
    <property type="evidence" value="ECO:0007669"/>
    <property type="project" value="InterPro"/>
</dbReference>
<evidence type="ECO:0000313" key="8">
    <source>
        <dbReference type="Proteomes" id="UP000789572"/>
    </source>
</evidence>
<gene>
    <name evidence="7" type="ORF">POCULU_LOCUS5824</name>
</gene>
<accession>A0A9N9BKC0</accession>
<dbReference type="EMBL" id="CAJVPJ010000955">
    <property type="protein sequence ID" value="CAG8567510.1"/>
    <property type="molecule type" value="Genomic_DNA"/>
</dbReference>
<dbReference type="Proteomes" id="UP000789572">
    <property type="component" value="Unassembled WGS sequence"/>
</dbReference>
<evidence type="ECO:0000256" key="5">
    <source>
        <dbReference type="ARBA" id="ARBA00023242"/>
    </source>
</evidence>
<evidence type="ECO:0000256" key="3">
    <source>
        <dbReference type="ARBA" id="ARBA00022478"/>
    </source>
</evidence>
<name>A0A9N9BKC0_9GLOM</name>
<keyword evidence="5" id="KW-0539">Nucleus</keyword>
<dbReference type="AlphaFoldDB" id="A0A9N9BKC0"/>
<keyword evidence="8" id="KW-1185">Reference proteome</keyword>
<evidence type="ECO:0000256" key="1">
    <source>
        <dbReference type="ARBA" id="ARBA00004604"/>
    </source>
</evidence>
<dbReference type="GO" id="GO:0003677">
    <property type="term" value="F:DNA binding"/>
    <property type="evidence" value="ECO:0007669"/>
    <property type="project" value="InterPro"/>
</dbReference>
<keyword evidence="3" id="KW-0240">DNA-directed RNA polymerase</keyword>
<evidence type="ECO:0000256" key="4">
    <source>
        <dbReference type="ARBA" id="ARBA00023163"/>
    </source>
</evidence>
<dbReference type="PANTHER" id="PTHR14440">
    <property type="entry name" value="DNA-DIRECTED RNA POLYMERASE I SUBUNIT RPA49"/>
    <property type="match status" value="1"/>
</dbReference>
<dbReference type="InterPro" id="IPR009668">
    <property type="entry name" value="RNA_pol-assoc_fac_A49-like"/>
</dbReference>
<sequence>MAAWRSRPNQLTCHIVKQNFGSALFVRKAYEGLWDIPSLAAKIASDSRTQEQNSDKRSKSGGKKFDSRPPPHNKDATTPADVYKLQDVVPDLDNVAVVPLFNLPYMKSHLSSAIAANDVQKIKIILYLAYLIAFYRMGEEGQIGSRNFVEKKLKTASKSLIASLYNNFSETPAGVRTRAMFTKRASSKLLSYICVVCLIIDDFKVEFGQLVTDLQLQKIKLTRFFKNVGCTIEALTKAEREMLGVSYRYAAEHKFAILRIPFTIPEPTQKRMSKKTNA</sequence>
<comment type="caution">
    <text evidence="7">The sequence shown here is derived from an EMBL/GenBank/DDBJ whole genome shotgun (WGS) entry which is preliminary data.</text>
</comment>